<dbReference type="Proteomes" id="UP000664277">
    <property type="component" value="Unassembled WGS sequence"/>
</dbReference>
<evidence type="ECO:0000313" key="3">
    <source>
        <dbReference type="Proteomes" id="UP000664277"/>
    </source>
</evidence>
<name>A0A8J7PI23_9BACT</name>
<dbReference type="AlphaFoldDB" id="A0A8J7PI23"/>
<proteinExistence type="predicted"/>
<protein>
    <submittedName>
        <fullName evidence="2">Uncharacterized protein</fullName>
    </submittedName>
</protein>
<feature type="region of interest" description="Disordered" evidence="1">
    <location>
        <begin position="1"/>
        <end position="26"/>
    </location>
</feature>
<evidence type="ECO:0000313" key="2">
    <source>
        <dbReference type="EMBL" id="MBN8660723.1"/>
    </source>
</evidence>
<sequence>MADRKDSADAVESQKAPLMDGSSRDLVTAEDMQHYQSHIGQYQIQNSASLERMLDFDEVPIPGYDNCGPDHKMALEFNDNEKAGIDALNGPRKDVPQNLSPQQKELAQSAVEGAKNFKETLDDKDSPFSIEKFEKSDKAYEQLQESIRKLPDREKDGAIAQMNKDLDALGMRIERVPQTNDVYLGYKTEKGDYELGPRLLKGECPSS</sequence>
<organism evidence="2 3">
    <name type="scientific">Candidatus Obscuribacter phosphatis</name>
    <dbReference type="NCBI Taxonomy" id="1906157"/>
    <lineage>
        <taxon>Bacteria</taxon>
        <taxon>Bacillati</taxon>
        <taxon>Candidatus Melainabacteria</taxon>
        <taxon>Candidatus Obscuribacterales</taxon>
        <taxon>Candidatus Obscuribacteraceae</taxon>
        <taxon>Candidatus Obscuribacter</taxon>
    </lineage>
</organism>
<gene>
    <name evidence="2" type="ORF">J0M35_10190</name>
</gene>
<reference evidence="2" key="1">
    <citation type="submission" date="2021-02" db="EMBL/GenBank/DDBJ databases">
        <title>Genome-Resolved Metagenomics of a Microbial Community Performing Photosynthetic Biological Nutrient Removal.</title>
        <authorList>
            <person name="Mcdaniel E.A."/>
        </authorList>
    </citation>
    <scope>NUCLEOTIDE SEQUENCE</scope>
    <source>
        <strain evidence="2">UWPOB_OBS1</strain>
    </source>
</reference>
<evidence type="ECO:0000256" key="1">
    <source>
        <dbReference type="SAM" id="MobiDB-lite"/>
    </source>
</evidence>
<accession>A0A8J7PI23</accession>
<comment type="caution">
    <text evidence="2">The sequence shown here is derived from an EMBL/GenBank/DDBJ whole genome shotgun (WGS) entry which is preliminary data.</text>
</comment>
<dbReference type="EMBL" id="JAFLCK010000013">
    <property type="protein sequence ID" value="MBN8660723.1"/>
    <property type="molecule type" value="Genomic_DNA"/>
</dbReference>